<feature type="binding site" evidence="5">
    <location>
        <position position="2"/>
    </location>
    <ligand>
        <name>Ni(2+)</name>
        <dbReference type="ChEBI" id="CHEBI:49786"/>
    </ligand>
</feature>
<feature type="binding site" evidence="5">
    <location>
        <position position="70"/>
    </location>
    <ligand>
        <name>Zn(2+)</name>
        <dbReference type="ChEBI" id="CHEBI:29105"/>
    </ligand>
</feature>
<dbReference type="Pfam" id="PF01155">
    <property type="entry name" value="HypA"/>
    <property type="match status" value="1"/>
</dbReference>
<dbReference type="InterPro" id="IPR020538">
    <property type="entry name" value="Hydgase_Ni_incorp_HypA/HybF_CS"/>
</dbReference>
<feature type="binding site" evidence="5">
    <location>
        <position position="86"/>
    </location>
    <ligand>
        <name>Zn(2+)</name>
        <dbReference type="ChEBI" id="CHEBI:29105"/>
    </ligand>
</feature>
<evidence type="ECO:0000313" key="7">
    <source>
        <dbReference type="Proteomes" id="UP001494902"/>
    </source>
</evidence>
<evidence type="ECO:0000256" key="3">
    <source>
        <dbReference type="ARBA" id="ARBA00022723"/>
    </source>
</evidence>
<keyword evidence="4 5" id="KW-0862">Zinc</keyword>
<dbReference type="PROSITE" id="PS01249">
    <property type="entry name" value="HYPA"/>
    <property type="match status" value="1"/>
</dbReference>
<dbReference type="PANTHER" id="PTHR34535:SF3">
    <property type="entry name" value="HYDROGENASE MATURATION FACTOR HYPA"/>
    <property type="match status" value="1"/>
</dbReference>
<keyword evidence="7" id="KW-1185">Reference proteome</keyword>
<dbReference type="EMBL" id="JBEDNQ010000002">
    <property type="protein sequence ID" value="MEQ3550065.1"/>
    <property type="molecule type" value="Genomic_DNA"/>
</dbReference>
<dbReference type="PIRSF" id="PIRSF004761">
    <property type="entry name" value="Hydrgn_mat_HypA"/>
    <property type="match status" value="1"/>
</dbReference>
<evidence type="ECO:0000256" key="5">
    <source>
        <dbReference type="HAMAP-Rule" id="MF_00213"/>
    </source>
</evidence>
<dbReference type="Proteomes" id="UP001494902">
    <property type="component" value="Unassembled WGS sequence"/>
</dbReference>
<comment type="caution">
    <text evidence="6">The sequence shown here is derived from an EMBL/GenBank/DDBJ whole genome shotgun (WGS) entry which is preliminary data.</text>
</comment>
<keyword evidence="2 5" id="KW-0533">Nickel</keyword>
<proteinExistence type="inferred from homology"/>
<comment type="function">
    <text evidence="5">Involved in the maturation of [NiFe] hydrogenases. Required for nickel insertion into the metal center of the hydrogenase.</text>
</comment>
<evidence type="ECO:0000256" key="2">
    <source>
        <dbReference type="ARBA" id="ARBA00022596"/>
    </source>
</evidence>
<organism evidence="6 7">
    <name type="scientific">Pseudonocardia nematodicida</name>
    <dbReference type="NCBI Taxonomy" id="1206997"/>
    <lineage>
        <taxon>Bacteria</taxon>
        <taxon>Bacillati</taxon>
        <taxon>Actinomycetota</taxon>
        <taxon>Actinomycetes</taxon>
        <taxon>Pseudonocardiales</taxon>
        <taxon>Pseudonocardiaceae</taxon>
        <taxon>Pseudonocardia</taxon>
    </lineage>
</organism>
<dbReference type="Gene3D" id="3.30.2320.80">
    <property type="match status" value="1"/>
</dbReference>
<name>A0ABV1K6F3_9PSEU</name>
<keyword evidence="3 5" id="KW-0479">Metal-binding</keyword>
<dbReference type="PANTHER" id="PTHR34535">
    <property type="entry name" value="HYDROGENASE MATURATION FACTOR HYPA"/>
    <property type="match status" value="1"/>
</dbReference>
<comment type="similarity">
    <text evidence="1 5">Belongs to the HypA/HybF family.</text>
</comment>
<dbReference type="HAMAP" id="MF_00213">
    <property type="entry name" value="HypA_HybF"/>
    <property type="match status" value="1"/>
</dbReference>
<gene>
    <name evidence="5" type="primary">hypA</name>
    <name evidence="6" type="ORF">WIS52_06240</name>
</gene>
<dbReference type="InterPro" id="IPR000688">
    <property type="entry name" value="HypA/HybF"/>
</dbReference>
<protein>
    <recommendedName>
        <fullName evidence="5">Hydrogenase maturation factor HypA</fullName>
    </recommendedName>
</protein>
<evidence type="ECO:0000256" key="4">
    <source>
        <dbReference type="ARBA" id="ARBA00022833"/>
    </source>
</evidence>
<feature type="binding site" evidence="5">
    <location>
        <position position="89"/>
    </location>
    <ligand>
        <name>Zn(2+)</name>
        <dbReference type="ChEBI" id="CHEBI:29105"/>
    </ligand>
</feature>
<sequence>MHELSITQEVVDAIAGRFPDRPVRRVRLEVGRLSGIVPEAMECCFEMVVAGTSLEGAELEFDRPVGTAACRTCGSAFETGEVLPLCDGCGSADVEVTGGRSLRIIEVETCVRPADATT</sequence>
<dbReference type="RefSeq" id="WP_349297149.1">
    <property type="nucleotide sequence ID" value="NZ_JBEDNQ010000002.1"/>
</dbReference>
<reference evidence="6 7" key="1">
    <citation type="submission" date="2024-03" db="EMBL/GenBank/DDBJ databases">
        <title>Draft genome sequence of Pseudonocardia nematodicida JCM 31783.</title>
        <authorList>
            <person name="Butdee W."/>
            <person name="Duangmal K."/>
        </authorList>
    </citation>
    <scope>NUCLEOTIDE SEQUENCE [LARGE SCALE GENOMIC DNA]</scope>
    <source>
        <strain evidence="6 7">JCM 31783</strain>
    </source>
</reference>
<accession>A0ABV1K6F3</accession>
<evidence type="ECO:0000256" key="1">
    <source>
        <dbReference type="ARBA" id="ARBA00010748"/>
    </source>
</evidence>
<evidence type="ECO:0000313" key="6">
    <source>
        <dbReference type="EMBL" id="MEQ3550065.1"/>
    </source>
</evidence>
<feature type="binding site" evidence="5">
    <location>
        <position position="73"/>
    </location>
    <ligand>
        <name>Zn(2+)</name>
        <dbReference type="ChEBI" id="CHEBI:29105"/>
    </ligand>
</feature>